<reference evidence="2 3" key="1">
    <citation type="journal article" date="2021" name="Elife">
        <title>Chloroplast acquisition without the gene transfer in kleptoplastic sea slugs, Plakobranchus ocellatus.</title>
        <authorList>
            <person name="Maeda T."/>
            <person name="Takahashi S."/>
            <person name="Yoshida T."/>
            <person name="Shimamura S."/>
            <person name="Takaki Y."/>
            <person name="Nagai Y."/>
            <person name="Toyoda A."/>
            <person name="Suzuki Y."/>
            <person name="Arimoto A."/>
            <person name="Ishii H."/>
            <person name="Satoh N."/>
            <person name="Nishiyama T."/>
            <person name="Hasebe M."/>
            <person name="Maruyama T."/>
            <person name="Minagawa J."/>
            <person name="Obokata J."/>
            <person name="Shigenobu S."/>
        </authorList>
    </citation>
    <scope>NUCLEOTIDE SEQUENCE [LARGE SCALE GENOMIC DNA]</scope>
</reference>
<proteinExistence type="predicted"/>
<keyword evidence="3" id="KW-1185">Reference proteome</keyword>
<feature type="compositionally biased region" description="Polar residues" evidence="1">
    <location>
        <begin position="221"/>
        <end position="235"/>
    </location>
</feature>
<feature type="compositionally biased region" description="Basic and acidic residues" evidence="1">
    <location>
        <begin position="158"/>
        <end position="181"/>
    </location>
</feature>
<feature type="compositionally biased region" description="Basic and acidic residues" evidence="1">
    <location>
        <begin position="80"/>
        <end position="120"/>
    </location>
</feature>
<feature type="compositionally biased region" description="Basic and acidic residues" evidence="1">
    <location>
        <begin position="502"/>
        <end position="513"/>
    </location>
</feature>
<feature type="region of interest" description="Disordered" evidence="1">
    <location>
        <begin position="1"/>
        <end position="573"/>
    </location>
</feature>
<name>A0AAV4IUK0_9GAST</name>
<gene>
    <name evidence="2" type="ORF">ElyMa_003148200</name>
</gene>
<dbReference type="EMBL" id="BMAT01006488">
    <property type="protein sequence ID" value="GFS13861.1"/>
    <property type="molecule type" value="Genomic_DNA"/>
</dbReference>
<dbReference type="Proteomes" id="UP000762676">
    <property type="component" value="Unassembled WGS sequence"/>
</dbReference>
<feature type="compositionally biased region" description="Low complexity" evidence="1">
    <location>
        <begin position="251"/>
        <end position="260"/>
    </location>
</feature>
<feature type="compositionally biased region" description="Low complexity" evidence="1">
    <location>
        <begin position="144"/>
        <end position="157"/>
    </location>
</feature>
<evidence type="ECO:0000313" key="3">
    <source>
        <dbReference type="Proteomes" id="UP000762676"/>
    </source>
</evidence>
<organism evidence="2 3">
    <name type="scientific">Elysia marginata</name>
    <dbReference type="NCBI Taxonomy" id="1093978"/>
    <lineage>
        <taxon>Eukaryota</taxon>
        <taxon>Metazoa</taxon>
        <taxon>Spiralia</taxon>
        <taxon>Lophotrochozoa</taxon>
        <taxon>Mollusca</taxon>
        <taxon>Gastropoda</taxon>
        <taxon>Heterobranchia</taxon>
        <taxon>Euthyneura</taxon>
        <taxon>Panpulmonata</taxon>
        <taxon>Sacoglossa</taxon>
        <taxon>Placobranchoidea</taxon>
        <taxon>Plakobranchidae</taxon>
        <taxon>Elysia</taxon>
    </lineage>
</organism>
<feature type="compositionally biased region" description="Low complexity" evidence="1">
    <location>
        <begin position="61"/>
        <end position="71"/>
    </location>
</feature>
<protein>
    <submittedName>
        <fullName evidence="2">Uncharacterized protein</fullName>
    </submittedName>
</protein>
<feature type="compositionally biased region" description="Low complexity" evidence="1">
    <location>
        <begin position="458"/>
        <end position="468"/>
    </location>
</feature>
<evidence type="ECO:0000313" key="2">
    <source>
        <dbReference type="EMBL" id="GFS13861.1"/>
    </source>
</evidence>
<feature type="compositionally biased region" description="Basic and acidic residues" evidence="1">
    <location>
        <begin position="416"/>
        <end position="446"/>
    </location>
</feature>
<sequence length="668" mass="72957">MDGLPVRPLDTGQGKEKSQSRHEKHDQPADSCADDGRRSVDSSGIEAPETAEVYAGERRSSGGSRSYESGGDISTPGLDAADRNWDNTVEKRKRTAEHAACRVEKSRKRSAGDGERRRSSESGGGSQRAVLEPDSGLESRSEGVRSSFESDSSVRSVDYSRRSVESDRISRRSLESPDSHTHRPVFSPPQGPLQPAQSPPDKQPEPAHSRQGVKKKRTPPRATSISSSLPEQNEPTDLALNHGGKRDNAASSPRGRSNSGNRRDLDSFSRRNYPEDGRGEAFKSPKTSYFSSSSSHAPTSTTFTSAQVSLHRQTPSPPQGPSSSTSPISPLPDSSPYSDLPRLPERHTQHKHQRQPPYWEDPTWRPPSSRSYSPSQAGNFSASSSTSTSPPGVSRRLGEATLLRHLKSSTGVPPQESHDPLGTRPSSDDRDTRDAARGRRLSDESRSPTFSPLDARMESSSSKLSWQLLKEEEEKEPLTSSQPKKSLPLHLQQASNPSHTGSLHDGDPARPEYKTYTPLQQAQWKTERDFSAGADHNQGSGTGNQVSGVVQSKGGPLDGPVGSDNEEEDEDRDGLPSTVIATTAGVPSPAPHSKHQVLTYIALNRWPSPKPFHHTLSIPLIRVETLSVSWLHTRSLTHSCIIYTPSRPAMPPSWPTQSYLRKLPQTSF</sequence>
<accession>A0AAV4IUK0</accession>
<feature type="compositionally biased region" description="Low complexity" evidence="1">
    <location>
        <begin position="366"/>
        <end position="394"/>
    </location>
</feature>
<feature type="compositionally biased region" description="Low complexity" evidence="1">
    <location>
        <begin position="321"/>
        <end position="341"/>
    </location>
</feature>
<feature type="compositionally biased region" description="Polar residues" evidence="1">
    <location>
        <begin position="492"/>
        <end position="501"/>
    </location>
</feature>
<evidence type="ECO:0000256" key="1">
    <source>
        <dbReference type="SAM" id="MobiDB-lite"/>
    </source>
</evidence>
<feature type="compositionally biased region" description="Polar residues" evidence="1">
    <location>
        <begin position="537"/>
        <end position="550"/>
    </location>
</feature>
<comment type="caution">
    <text evidence="2">The sequence shown here is derived from an EMBL/GenBank/DDBJ whole genome shotgun (WGS) entry which is preliminary data.</text>
</comment>
<feature type="compositionally biased region" description="Basic and acidic residues" evidence="1">
    <location>
        <begin position="13"/>
        <end position="40"/>
    </location>
</feature>
<feature type="compositionally biased region" description="Basic and acidic residues" evidence="1">
    <location>
        <begin position="261"/>
        <end position="283"/>
    </location>
</feature>
<feature type="compositionally biased region" description="Low complexity" evidence="1">
    <location>
        <begin position="284"/>
        <end position="306"/>
    </location>
</feature>
<dbReference type="AlphaFoldDB" id="A0AAV4IUK0"/>